<protein>
    <submittedName>
        <fullName evidence="4">N-acetyltransferase</fullName>
    </submittedName>
</protein>
<dbReference type="OrthoDB" id="9796381at2"/>
<evidence type="ECO:0000313" key="5">
    <source>
        <dbReference type="Proteomes" id="UP000261284"/>
    </source>
</evidence>
<gene>
    <name evidence="4" type="ORF">DXN05_12395</name>
</gene>
<dbReference type="PANTHER" id="PTHR43877:SF2">
    <property type="entry name" value="AMINOALKYLPHOSPHONATE N-ACETYLTRANSFERASE-RELATED"/>
    <property type="match status" value="1"/>
</dbReference>
<dbReference type="GO" id="GO:0016747">
    <property type="term" value="F:acyltransferase activity, transferring groups other than amino-acyl groups"/>
    <property type="evidence" value="ECO:0007669"/>
    <property type="project" value="InterPro"/>
</dbReference>
<dbReference type="PANTHER" id="PTHR43877">
    <property type="entry name" value="AMINOALKYLPHOSPHONATE N-ACETYLTRANSFERASE-RELATED-RELATED"/>
    <property type="match status" value="1"/>
</dbReference>
<keyword evidence="1 4" id="KW-0808">Transferase</keyword>
<name>A0A3E1NKE7_9BACT</name>
<dbReference type="PROSITE" id="PS51186">
    <property type="entry name" value="GNAT"/>
    <property type="match status" value="1"/>
</dbReference>
<evidence type="ECO:0000313" key="4">
    <source>
        <dbReference type="EMBL" id="RFM28304.1"/>
    </source>
</evidence>
<accession>A0A3E1NKE7</accession>
<organism evidence="4 5">
    <name type="scientific">Deminuibacter soli</name>
    <dbReference type="NCBI Taxonomy" id="2291815"/>
    <lineage>
        <taxon>Bacteria</taxon>
        <taxon>Pseudomonadati</taxon>
        <taxon>Bacteroidota</taxon>
        <taxon>Chitinophagia</taxon>
        <taxon>Chitinophagales</taxon>
        <taxon>Chitinophagaceae</taxon>
        <taxon>Deminuibacter</taxon>
    </lineage>
</organism>
<evidence type="ECO:0000256" key="2">
    <source>
        <dbReference type="ARBA" id="ARBA00023315"/>
    </source>
</evidence>
<sequence>MNHLTITTATTADIPQLVTLVNSAYRGEHSKKGWTTEAYLIEGTQRVDEASMLQMMTTPGAIIKKCTTADNAIVGCVYLEARGKELYLGMLTVSPEIQATGIGREIVKAAEAYAAAQKFEAIVMVVVSLRRELIDWYIRRGFQLTSERRPFPTDTRFGTPTQPLEFVVLKKTAQITP</sequence>
<keyword evidence="2" id="KW-0012">Acyltransferase</keyword>
<dbReference type="Gene3D" id="3.40.630.30">
    <property type="match status" value="1"/>
</dbReference>
<evidence type="ECO:0000259" key="3">
    <source>
        <dbReference type="PROSITE" id="PS51186"/>
    </source>
</evidence>
<comment type="caution">
    <text evidence="4">The sequence shown here is derived from an EMBL/GenBank/DDBJ whole genome shotgun (WGS) entry which is preliminary data.</text>
</comment>
<keyword evidence="5" id="KW-1185">Reference proteome</keyword>
<dbReference type="CDD" id="cd04301">
    <property type="entry name" value="NAT_SF"/>
    <property type="match status" value="1"/>
</dbReference>
<dbReference type="InterPro" id="IPR000182">
    <property type="entry name" value="GNAT_dom"/>
</dbReference>
<dbReference type="RefSeq" id="WP_116847550.1">
    <property type="nucleotide sequence ID" value="NZ_QTJU01000003.1"/>
</dbReference>
<dbReference type="InterPro" id="IPR016181">
    <property type="entry name" value="Acyl_CoA_acyltransferase"/>
</dbReference>
<dbReference type="InterPro" id="IPR050832">
    <property type="entry name" value="Bact_Acetyltransf"/>
</dbReference>
<evidence type="ECO:0000256" key="1">
    <source>
        <dbReference type="ARBA" id="ARBA00022679"/>
    </source>
</evidence>
<proteinExistence type="predicted"/>
<dbReference type="Pfam" id="PF13673">
    <property type="entry name" value="Acetyltransf_10"/>
    <property type="match status" value="1"/>
</dbReference>
<dbReference type="Proteomes" id="UP000261284">
    <property type="component" value="Unassembled WGS sequence"/>
</dbReference>
<dbReference type="EMBL" id="QTJU01000003">
    <property type="protein sequence ID" value="RFM28304.1"/>
    <property type="molecule type" value="Genomic_DNA"/>
</dbReference>
<dbReference type="SUPFAM" id="SSF55729">
    <property type="entry name" value="Acyl-CoA N-acyltransferases (Nat)"/>
    <property type="match status" value="1"/>
</dbReference>
<feature type="domain" description="N-acetyltransferase" evidence="3">
    <location>
        <begin position="4"/>
        <end position="174"/>
    </location>
</feature>
<dbReference type="AlphaFoldDB" id="A0A3E1NKE7"/>
<reference evidence="4 5" key="1">
    <citation type="submission" date="2018-08" db="EMBL/GenBank/DDBJ databases">
        <title>Chitinophagaceae sp. K23C18032701, a novel bacterium isolated from forest soil.</title>
        <authorList>
            <person name="Wang C."/>
        </authorList>
    </citation>
    <scope>NUCLEOTIDE SEQUENCE [LARGE SCALE GENOMIC DNA]</scope>
    <source>
        <strain evidence="4 5">K23C18032701</strain>
    </source>
</reference>